<accession>M7NLV0</accession>
<sequence length="96" mass="9750">MANLPDRVSAAAVNGVSPRHHLALDLVPNLRVVNGDAAWAVFTPGQPFAVEPPVTVLAPPLPNLLGKDGDAGLSTPAWFVPPVNSNDPGGAATGAR</sequence>
<keyword evidence="3" id="KW-1185">Reference proteome</keyword>
<dbReference type="Proteomes" id="UP000012015">
    <property type="component" value="Unassembled WGS sequence"/>
</dbReference>
<dbReference type="EMBL" id="AOCK01000003">
    <property type="protein sequence ID" value="EMQ99513.1"/>
    <property type="molecule type" value="Genomic_DNA"/>
</dbReference>
<feature type="region of interest" description="Disordered" evidence="1">
    <location>
        <begin position="76"/>
        <end position="96"/>
    </location>
</feature>
<dbReference type="AlphaFoldDB" id="M7NLV0"/>
<evidence type="ECO:0000313" key="3">
    <source>
        <dbReference type="Proteomes" id="UP000012015"/>
    </source>
</evidence>
<organism evidence="2 3">
    <name type="scientific">Paeniglutamicibacter gangotriensis Lz1y</name>
    <dbReference type="NCBI Taxonomy" id="1276920"/>
    <lineage>
        <taxon>Bacteria</taxon>
        <taxon>Bacillati</taxon>
        <taxon>Actinomycetota</taxon>
        <taxon>Actinomycetes</taxon>
        <taxon>Micrococcales</taxon>
        <taxon>Micrococcaceae</taxon>
        <taxon>Paeniglutamicibacter</taxon>
    </lineage>
</organism>
<protein>
    <submittedName>
        <fullName evidence="2">Uncharacterized protein</fullName>
    </submittedName>
</protein>
<reference evidence="2 3" key="1">
    <citation type="journal article" date="2013" name="Genome Announc.">
        <title>Draft Genome Sequence of Arthrobacter gangotriensis Strain Lz1yT, Isolated from a Penguin Rookery Soil Sample Collected in Antarctica, near the Indian Station Dakshin Gangotri.</title>
        <authorList>
            <person name="Shivaji S."/>
            <person name="Ara S."/>
            <person name="Bandi S."/>
            <person name="Singh A."/>
            <person name="Kumar Pinnaka A."/>
        </authorList>
    </citation>
    <scope>NUCLEOTIDE SEQUENCE [LARGE SCALE GENOMIC DNA]</scope>
    <source>
        <strain evidence="2 3">Lz1y</strain>
    </source>
</reference>
<proteinExistence type="predicted"/>
<comment type="caution">
    <text evidence="2">The sequence shown here is derived from an EMBL/GenBank/DDBJ whole genome shotgun (WGS) entry which is preliminary data.</text>
</comment>
<evidence type="ECO:0000256" key="1">
    <source>
        <dbReference type="SAM" id="MobiDB-lite"/>
    </source>
</evidence>
<evidence type="ECO:0000313" key="2">
    <source>
        <dbReference type="EMBL" id="EMQ99513.1"/>
    </source>
</evidence>
<gene>
    <name evidence="2" type="ORF">ADIAG_01509</name>
</gene>
<name>M7NLV0_9MICC</name>